<dbReference type="InterPro" id="IPR016035">
    <property type="entry name" value="Acyl_Trfase/lysoPLipase"/>
</dbReference>
<comment type="caution">
    <text evidence="4">Lacks conserved residue(s) required for the propagation of feature annotation.</text>
</comment>
<evidence type="ECO:0000256" key="6">
    <source>
        <dbReference type="SAM" id="SignalP"/>
    </source>
</evidence>
<dbReference type="CDD" id="cd07205">
    <property type="entry name" value="Pat_PNPLA6_PNPLA7_NTE1_like"/>
    <property type="match status" value="1"/>
</dbReference>
<feature type="region of interest" description="Disordered" evidence="5">
    <location>
        <begin position="27"/>
        <end position="48"/>
    </location>
</feature>
<evidence type="ECO:0000256" key="2">
    <source>
        <dbReference type="ARBA" id="ARBA00022963"/>
    </source>
</evidence>
<proteinExistence type="predicted"/>
<keyword evidence="1 4" id="KW-0378">Hydrolase</keyword>
<feature type="chain" id="PRO_5047412633" evidence="6">
    <location>
        <begin position="29"/>
        <end position="313"/>
    </location>
</feature>
<evidence type="ECO:0000313" key="8">
    <source>
        <dbReference type="EMBL" id="MDD0817059.1"/>
    </source>
</evidence>
<dbReference type="PANTHER" id="PTHR14226">
    <property type="entry name" value="NEUROPATHY TARGET ESTERASE/SWISS CHEESE D.MELANOGASTER"/>
    <property type="match status" value="1"/>
</dbReference>
<evidence type="ECO:0000256" key="3">
    <source>
        <dbReference type="ARBA" id="ARBA00023098"/>
    </source>
</evidence>
<feature type="domain" description="PNPLA" evidence="7">
    <location>
        <begin position="59"/>
        <end position="218"/>
    </location>
</feature>
<keyword evidence="3 4" id="KW-0443">Lipid metabolism</keyword>
<dbReference type="Pfam" id="PF01734">
    <property type="entry name" value="Patatin"/>
    <property type="match status" value="1"/>
</dbReference>
<name>A0ABT5MKG7_9BURK</name>
<feature type="short sequence motif" description="GXSXG" evidence="4">
    <location>
        <begin position="90"/>
        <end position="94"/>
    </location>
</feature>
<dbReference type="InterPro" id="IPR050301">
    <property type="entry name" value="NTE"/>
</dbReference>
<organism evidence="8 9">
    <name type="scientific">Curvibacter microcysteis</name>
    <dbReference type="NCBI Taxonomy" id="3026419"/>
    <lineage>
        <taxon>Bacteria</taxon>
        <taxon>Pseudomonadati</taxon>
        <taxon>Pseudomonadota</taxon>
        <taxon>Betaproteobacteria</taxon>
        <taxon>Burkholderiales</taxon>
        <taxon>Comamonadaceae</taxon>
        <taxon>Curvibacter</taxon>
    </lineage>
</organism>
<reference evidence="8 9" key="1">
    <citation type="submission" date="2023-02" db="EMBL/GenBank/DDBJ databases">
        <title>Bacterial whole genome sequence for Curvibacter sp. HBC28.</title>
        <authorList>
            <person name="Le V."/>
            <person name="Ko S.-R."/>
            <person name="Ahn C.-Y."/>
            <person name="Oh H.-M."/>
        </authorList>
    </citation>
    <scope>NUCLEOTIDE SEQUENCE [LARGE SCALE GENOMIC DNA]</scope>
    <source>
        <strain evidence="8 9">HBC28</strain>
    </source>
</reference>
<accession>A0ABT5MKG7</accession>
<protein>
    <submittedName>
        <fullName evidence="8">Patatin-like phospholipase family protein</fullName>
    </submittedName>
</protein>
<evidence type="ECO:0000256" key="4">
    <source>
        <dbReference type="PROSITE-ProRule" id="PRU01161"/>
    </source>
</evidence>
<feature type="signal peptide" evidence="6">
    <location>
        <begin position="1"/>
        <end position="28"/>
    </location>
</feature>
<gene>
    <name evidence="8" type="ORF">PSQ39_20670</name>
</gene>
<comment type="caution">
    <text evidence="8">The sequence shown here is derived from an EMBL/GenBank/DDBJ whole genome shotgun (WGS) entry which is preliminary data.</text>
</comment>
<dbReference type="PROSITE" id="PS51635">
    <property type="entry name" value="PNPLA"/>
    <property type="match status" value="1"/>
</dbReference>
<evidence type="ECO:0000313" key="9">
    <source>
        <dbReference type="Proteomes" id="UP001528672"/>
    </source>
</evidence>
<dbReference type="RefSeq" id="WP_273929423.1">
    <property type="nucleotide sequence ID" value="NZ_JAQSIO010000013.1"/>
</dbReference>
<dbReference type="Proteomes" id="UP001528672">
    <property type="component" value="Unassembled WGS sequence"/>
</dbReference>
<evidence type="ECO:0000256" key="5">
    <source>
        <dbReference type="SAM" id="MobiDB-lite"/>
    </source>
</evidence>
<dbReference type="SUPFAM" id="SSF52151">
    <property type="entry name" value="FabD/lysophospholipase-like"/>
    <property type="match status" value="1"/>
</dbReference>
<evidence type="ECO:0000256" key="1">
    <source>
        <dbReference type="ARBA" id="ARBA00022801"/>
    </source>
</evidence>
<keyword evidence="9" id="KW-1185">Reference proteome</keyword>
<dbReference type="Gene3D" id="3.40.1090.10">
    <property type="entry name" value="Cytosolic phospholipase A2 catalytic domain"/>
    <property type="match status" value="2"/>
</dbReference>
<dbReference type="EMBL" id="JAQSIO010000013">
    <property type="protein sequence ID" value="MDD0817059.1"/>
    <property type="molecule type" value="Genomic_DNA"/>
</dbReference>
<evidence type="ECO:0000259" key="7">
    <source>
        <dbReference type="PROSITE" id="PS51635"/>
    </source>
</evidence>
<feature type="active site" description="Proton acceptor" evidence="4">
    <location>
        <position position="205"/>
    </location>
</feature>
<dbReference type="PANTHER" id="PTHR14226:SF29">
    <property type="entry name" value="NEUROPATHY TARGET ESTERASE SWS"/>
    <property type="match status" value="1"/>
</dbReference>
<keyword evidence="6" id="KW-0732">Signal</keyword>
<dbReference type="InterPro" id="IPR002641">
    <property type="entry name" value="PNPLA_dom"/>
</dbReference>
<keyword evidence="2 4" id="KW-0442">Lipid degradation</keyword>
<sequence length="313" mass="32528">MHGAPRPARRLALGAALAAGSQWLSASAQSPSPAAPKPSASSGRVQNAPPANAPVKLGLALGGGSARGFSHIGVLKALDEAGYRADVVAGSSAGALVGAFYAAGFSPWQIEEVALKVRDLDVADINSANKRGMFAGEALQRLVNEYLRQQPIERLRLPFCAVATQLATGEVVALRSGDAGQAVRASCAIPGVFVPTVVQGVELVDGGLVSPLPVRQARALGAHFVIALDVGAQPRNNTGAGLYEVILQSFEIMGRAITQLEAQQADLLIRPDTARFSSTDFNARKELIQAGYEAGRASLAELARRLPGRARKA</sequence>
<feature type="short sequence motif" description="DGA/G" evidence="4">
    <location>
        <begin position="205"/>
        <end position="207"/>
    </location>
</feature>
<feature type="compositionally biased region" description="Low complexity" evidence="5">
    <location>
        <begin position="27"/>
        <end position="42"/>
    </location>
</feature>
<feature type="active site" description="Nucleophile" evidence="4">
    <location>
        <position position="92"/>
    </location>
</feature>